<sequence>MVQLDDDAIEVRRLIEVLAGQLQGGDSQWQVTLAQARAVADGMSQSRSKVDAQLRVANIDHVLSLNSGDVAQALAHLDRCVELIASVRDVDVDEADQRRLNEQEWGVRLNRCQVLQAMDDIDAADADVVFALELASKSDNVGRNRAMTLCSVAAIAAEREQWSRALTFAREAVDECARHAPASLAVALLNLAQAHARIGDYDEATRVADRAEGVIGDIQAQASLEHLRGYIAMGRNDTERAAELFAEYATTAAAHADQLEPHHRSESAKAVGFGLHAHDDVAGARTHYLSVVDEARSDASPMTLVAALVQASGATQDCALGAADTSEAGQLHAQAGELICEAAELALGAQRFSLAAVCDVTHVRYIDQFHREVTAANQQVLRRALAKVLAAAVYLHHVGFASSRHAERRHFAAQRSAEAFALAFALAFRLGASDVVAQLVELRCAAAFFAASPLARGVTAPTAGQPDEASSANIADLMVGDASTPLVDDGAALVVTAPPPLLLTADTVVLGDAFDVAEQRFGLSEDRDPVSTW</sequence>
<evidence type="ECO:0000313" key="2">
    <source>
        <dbReference type="Proteomes" id="UP000550729"/>
    </source>
</evidence>
<protein>
    <recommendedName>
        <fullName evidence="3">Tetratricopeptide repeat protein</fullName>
    </recommendedName>
</protein>
<dbReference type="AlphaFoldDB" id="A0A848L649"/>
<dbReference type="EMBL" id="JABBNB010000031">
    <property type="protein sequence ID" value="NMO04143.1"/>
    <property type="molecule type" value="Genomic_DNA"/>
</dbReference>
<gene>
    <name evidence="1" type="ORF">HH308_23280</name>
</gene>
<dbReference type="Gene3D" id="1.25.40.10">
    <property type="entry name" value="Tetratricopeptide repeat domain"/>
    <property type="match status" value="1"/>
</dbReference>
<comment type="caution">
    <text evidence="1">The sequence shown here is derived from an EMBL/GenBank/DDBJ whole genome shotgun (WGS) entry which is preliminary data.</text>
</comment>
<dbReference type="Proteomes" id="UP000550729">
    <property type="component" value="Unassembled WGS sequence"/>
</dbReference>
<dbReference type="RefSeq" id="WP_170196647.1">
    <property type="nucleotide sequence ID" value="NZ_JABBNB010000031.1"/>
</dbReference>
<dbReference type="InterPro" id="IPR011990">
    <property type="entry name" value="TPR-like_helical_dom_sf"/>
</dbReference>
<dbReference type="SUPFAM" id="SSF48452">
    <property type="entry name" value="TPR-like"/>
    <property type="match status" value="2"/>
</dbReference>
<name>A0A848L649_9ACTN</name>
<reference evidence="1 2" key="1">
    <citation type="submission" date="2020-04" db="EMBL/GenBank/DDBJ databases">
        <title>Gordonia sp. nov. TBRC 11910.</title>
        <authorList>
            <person name="Suriyachadkun C."/>
        </authorList>
    </citation>
    <scope>NUCLEOTIDE SEQUENCE [LARGE SCALE GENOMIC DNA]</scope>
    <source>
        <strain evidence="1 2">TBRC 11910</strain>
    </source>
</reference>
<keyword evidence="2" id="KW-1185">Reference proteome</keyword>
<evidence type="ECO:0000313" key="1">
    <source>
        <dbReference type="EMBL" id="NMO04143.1"/>
    </source>
</evidence>
<evidence type="ECO:0008006" key="3">
    <source>
        <dbReference type="Google" id="ProtNLM"/>
    </source>
</evidence>
<organism evidence="1 2">
    <name type="scientific">Gordonia asplenii</name>
    <dbReference type="NCBI Taxonomy" id="2725283"/>
    <lineage>
        <taxon>Bacteria</taxon>
        <taxon>Bacillati</taxon>
        <taxon>Actinomycetota</taxon>
        <taxon>Actinomycetes</taxon>
        <taxon>Mycobacteriales</taxon>
        <taxon>Gordoniaceae</taxon>
        <taxon>Gordonia</taxon>
    </lineage>
</organism>
<accession>A0A848L649</accession>
<proteinExistence type="predicted"/>